<dbReference type="Proteomes" id="UP001157502">
    <property type="component" value="Chromosome 26"/>
</dbReference>
<gene>
    <name evidence="1" type="ORF">DPEC_G00287420</name>
</gene>
<organism evidence="1 2">
    <name type="scientific">Dallia pectoralis</name>
    <name type="common">Alaska blackfish</name>
    <dbReference type="NCBI Taxonomy" id="75939"/>
    <lineage>
        <taxon>Eukaryota</taxon>
        <taxon>Metazoa</taxon>
        <taxon>Chordata</taxon>
        <taxon>Craniata</taxon>
        <taxon>Vertebrata</taxon>
        <taxon>Euteleostomi</taxon>
        <taxon>Actinopterygii</taxon>
        <taxon>Neopterygii</taxon>
        <taxon>Teleostei</taxon>
        <taxon>Protacanthopterygii</taxon>
        <taxon>Esociformes</taxon>
        <taxon>Umbridae</taxon>
        <taxon>Dallia</taxon>
    </lineage>
</organism>
<accession>A0ACC2FK97</accession>
<proteinExistence type="predicted"/>
<evidence type="ECO:0000313" key="1">
    <source>
        <dbReference type="EMBL" id="KAJ7991780.1"/>
    </source>
</evidence>
<name>A0ACC2FK97_DALPE</name>
<reference evidence="1" key="1">
    <citation type="submission" date="2021-05" db="EMBL/GenBank/DDBJ databases">
        <authorList>
            <person name="Pan Q."/>
            <person name="Jouanno E."/>
            <person name="Zahm M."/>
            <person name="Klopp C."/>
            <person name="Cabau C."/>
            <person name="Louis A."/>
            <person name="Berthelot C."/>
            <person name="Parey E."/>
            <person name="Roest Crollius H."/>
            <person name="Montfort J."/>
            <person name="Robinson-Rechavi M."/>
            <person name="Bouchez O."/>
            <person name="Lampietro C."/>
            <person name="Lopez Roques C."/>
            <person name="Donnadieu C."/>
            <person name="Postlethwait J."/>
            <person name="Bobe J."/>
            <person name="Dillon D."/>
            <person name="Chandos A."/>
            <person name="von Hippel F."/>
            <person name="Guiguen Y."/>
        </authorList>
    </citation>
    <scope>NUCLEOTIDE SEQUENCE</scope>
    <source>
        <strain evidence="1">YG-Jan2019</strain>
    </source>
</reference>
<dbReference type="EMBL" id="CM055753">
    <property type="protein sequence ID" value="KAJ7991780.1"/>
    <property type="molecule type" value="Genomic_DNA"/>
</dbReference>
<evidence type="ECO:0000313" key="2">
    <source>
        <dbReference type="Proteomes" id="UP001157502"/>
    </source>
</evidence>
<sequence length="305" mass="34195">MLLDMSGLNDTHTGLKIPWLGIGCKHWSAAMGNALPGWGSGNKTPTNYNDSVLKAGEDDTLVVLRDYPSPDISEPIFRMGEKLTGVAQEGNWWRVRAGRSGSENYIPSDHVAKVYHGWLFEGVMRQKAEELLRLPGNRPGSFMVRESTQERGVYSLSVKHRTITHYKIFRLQNSWFYISPRLTFQCLEDMVNHYSDSSDGLCCALTTPCQSDANSLDTSSLPPPVVMRRNNFDWKKVDRRDLISTATPSGDTAMSYGVRNSIASYLSLAGAPDPGRQKKDRKKKSKSMYVVPDHSLNPMDLDEDE</sequence>
<protein>
    <submittedName>
        <fullName evidence="1">Uncharacterized protein</fullName>
    </submittedName>
</protein>
<comment type="caution">
    <text evidence="1">The sequence shown here is derived from an EMBL/GenBank/DDBJ whole genome shotgun (WGS) entry which is preliminary data.</text>
</comment>
<keyword evidence="2" id="KW-1185">Reference proteome</keyword>